<feature type="transmembrane region" description="Helical" evidence="10">
    <location>
        <begin position="27"/>
        <end position="50"/>
    </location>
</feature>
<dbReference type="Pfam" id="PF08022">
    <property type="entry name" value="FAD_binding_8"/>
    <property type="match status" value="1"/>
</dbReference>
<accession>A0A6A6W5R5</accession>
<feature type="transmembrane region" description="Helical" evidence="10">
    <location>
        <begin position="170"/>
        <end position="189"/>
    </location>
</feature>
<keyword evidence="9 10" id="KW-0472">Membrane</keyword>
<keyword evidence="8" id="KW-0406">Ion transport</keyword>
<evidence type="ECO:0000256" key="10">
    <source>
        <dbReference type="SAM" id="Phobius"/>
    </source>
</evidence>
<keyword evidence="7" id="KW-0560">Oxidoreductase</keyword>
<comment type="subcellular location">
    <subcellularLocation>
        <location evidence="1">Membrane</location>
        <topology evidence="1">Multi-pass membrane protein</topology>
    </subcellularLocation>
</comment>
<proteinExistence type="inferred from homology"/>
<dbReference type="AlphaFoldDB" id="A0A6A6W5R5"/>
<dbReference type="EMBL" id="ML996572">
    <property type="protein sequence ID" value="KAF2757943.1"/>
    <property type="molecule type" value="Genomic_DNA"/>
</dbReference>
<dbReference type="InterPro" id="IPR051410">
    <property type="entry name" value="Ferric/Cupric_Reductase"/>
</dbReference>
<evidence type="ECO:0000313" key="12">
    <source>
        <dbReference type="EMBL" id="KAF2757943.1"/>
    </source>
</evidence>
<evidence type="ECO:0000256" key="9">
    <source>
        <dbReference type="ARBA" id="ARBA00023136"/>
    </source>
</evidence>
<feature type="transmembrane region" description="Helical" evidence="10">
    <location>
        <begin position="209"/>
        <end position="230"/>
    </location>
</feature>
<evidence type="ECO:0000256" key="2">
    <source>
        <dbReference type="ARBA" id="ARBA00006278"/>
    </source>
</evidence>
<name>A0A6A6W5R5_9PEZI</name>
<dbReference type="InterPro" id="IPR013130">
    <property type="entry name" value="Fe3_Rdtase_TM_dom"/>
</dbReference>
<dbReference type="PANTHER" id="PTHR32361">
    <property type="entry name" value="FERRIC/CUPRIC REDUCTASE TRANSMEMBRANE COMPONENT"/>
    <property type="match status" value="1"/>
</dbReference>
<dbReference type="Pfam" id="PF08030">
    <property type="entry name" value="NAD_binding_6"/>
    <property type="match status" value="1"/>
</dbReference>
<protein>
    <recommendedName>
        <fullName evidence="11">FAD-binding FR-type domain-containing protein</fullName>
    </recommendedName>
</protein>
<dbReference type="RefSeq" id="XP_033600394.1">
    <property type="nucleotide sequence ID" value="XM_033748202.1"/>
</dbReference>
<evidence type="ECO:0000256" key="6">
    <source>
        <dbReference type="ARBA" id="ARBA00022989"/>
    </source>
</evidence>
<sequence>MAFGYEFVDLSDEQKHARRVALDTNGAYLQLSVLFVLLTIYASAWMTWLVERYTPRDDGPPKSPFQRANNQTQKGVFGHTRLLWKRVLWWSGGPLMRGWGTRGQWVCGSLWSLWMLYLCLRNTMPDYWHVTKRFGMIPTAVLPFQYLLAMRSSLSPIQYLTRLSHEELKATHLILGRIIIIFYVVHGSLYLNGFIQNGVLLKRLLDYDVVFGLAALLSFVAISTSALSFIRNWSYRTFYVIHVFLAVLLLEPMYFHCHHTHIFVWQTLVAIILLNILRLFKIRTYDGQISLVPGSRLVQVIIPLNTRNSLTWGVGEHVFLSQITDQTSKFALYDVLSQWFHVNPFTIASLPGEDDEVVLVARTLQGSTRLLADAAHRTARETQAEGSHSTTRLMVEGPYGGINHVPDLKTFDTILFIAGGVGATFTIPVYRTVMNRAISEPGFRGQIRFVWAVRTLSETRWAFPSTTADRKNEGNSFTAVPKLAEIYITGSRSTRNTDTTGRNFSGDVELEEGENLLPAEEDEESCVPPGVVLQHGRPNLNVIVDDVFSNQHGRVAIFACGPRTLTDSLRCAVGKWVYLDRNVFYKAEVFGY</sequence>
<feature type="transmembrane region" description="Helical" evidence="10">
    <location>
        <begin position="262"/>
        <end position="280"/>
    </location>
</feature>
<reference evidence="12" key="1">
    <citation type="journal article" date="2020" name="Stud. Mycol.">
        <title>101 Dothideomycetes genomes: a test case for predicting lifestyles and emergence of pathogens.</title>
        <authorList>
            <person name="Haridas S."/>
            <person name="Albert R."/>
            <person name="Binder M."/>
            <person name="Bloem J."/>
            <person name="Labutti K."/>
            <person name="Salamov A."/>
            <person name="Andreopoulos B."/>
            <person name="Baker S."/>
            <person name="Barry K."/>
            <person name="Bills G."/>
            <person name="Bluhm B."/>
            <person name="Cannon C."/>
            <person name="Castanera R."/>
            <person name="Culley D."/>
            <person name="Daum C."/>
            <person name="Ezra D."/>
            <person name="Gonzalez J."/>
            <person name="Henrissat B."/>
            <person name="Kuo A."/>
            <person name="Liang C."/>
            <person name="Lipzen A."/>
            <person name="Lutzoni F."/>
            <person name="Magnuson J."/>
            <person name="Mondo S."/>
            <person name="Nolan M."/>
            <person name="Ohm R."/>
            <person name="Pangilinan J."/>
            <person name="Park H.-J."/>
            <person name="Ramirez L."/>
            <person name="Alfaro M."/>
            <person name="Sun H."/>
            <person name="Tritt A."/>
            <person name="Yoshinaga Y."/>
            <person name="Zwiers L.-H."/>
            <person name="Turgeon B."/>
            <person name="Goodwin S."/>
            <person name="Spatafora J."/>
            <person name="Crous P."/>
            <person name="Grigoriev I."/>
        </authorList>
    </citation>
    <scope>NUCLEOTIDE SEQUENCE</scope>
    <source>
        <strain evidence="12">CBS 121739</strain>
    </source>
</reference>
<dbReference type="InterPro" id="IPR017927">
    <property type="entry name" value="FAD-bd_FR_type"/>
</dbReference>
<dbReference type="InterPro" id="IPR039261">
    <property type="entry name" value="FNR_nucleotide-bd"/>
</dbReference>
<feature type="transmembrane region" description="Helical" evidence="10">
    <location>
        <begin position="237"/>
        <end position="256"/>
    </location>
</feature>
<dbReference type="SFLD" id="SFLDS00052">
    <property type="entry name" value="Ferric_Reductase_Domain"/>
    <property type="match status" value="1"/>
</dbReference>
<evidence type="ECO:0000256" key="3">
    <source>
        <dbReference type="ARBA" id="ARBA00022448"/>
    </source>
</evidence>
<dbReference type="CDD" id="cd06186">
    <property type="entry name" value="NOX_Duox_like_FAD_NADP"/>
    <property type="match status" value="1"/>
</dbReference>
<evidence type="ECO:0000313" key="13">
    <source>
        <dbReference type="Proteomes" id="UP000799437"/>
    </source>
</evidence>
<comment type="similarity">
    <text evidence="2">Belongs to the ferric reductase (FRE) family.</text>
</comment>
<dbReference type="OrthoDB" id="10006946at2759"/>
<dbReference type="GO" id="GO:0000293">
    <property type="term" value="F:ferric-chelate reductase activity"/>
    <property type="evidence" value="ECO:0007669"/>
    <property type="project" value="UniProtKB-ARBA"/>
</dbReference>
<keyword evidence="5" id="KW-0249">Electron transport</keyword>
<keyword evidence="4 10" id="KW-0812">Transmembrane</keyword>
<dbReference type="GO" id="GO:0015677">
    <property type="term" value="P:copper ion import"/>
    <property type="evidence" value="ECO:0007669"/>
    <property type="project" value="TreeGrafter"/>
</dbReference>
<dbReference type="Pfam" id="PF01794">
    <property type="entry name" value="Ferric_reduct"/>
    <property type="match status" value="1"/>
</dbReference>
<keyword evidence="6 10" id="KW-1133">Transmembrane helix</keyword>
<dbReference type="Proteomes" id="UP000799437">
    <property type="component" value="Unassembled WGS sequence"/>
</dbReference>
<dbReference type="GO" id="GO:0006879">
    <property type="term" value="P:intracellular iron ion homeostasis"/>
    <property type="evidence" value="ECO:0007669"/>
    <property type="project" value="TreeGrafter"/>
</dbReference>
<dbReference type="PANTHER" id="PTHR32361:SF28">
    <property type="entry name" value="FRP1P"/>
    <property type="match status" value="1"/>
</dbReference>
<dbReference type="InterPro" id="IPR013121">
    <property type="entry name" value="Fe_red_NAD-bd_6"/>
</dbReference>
<dbReference type="PROSITE" id="PS51384">
    <property type="entry name" value="FAD_FR"/>
    <property type="match status" value="1"/>
</dbReference>
<evidence type="ECO:0000256" key="5">
    <source>
        <dbReference type="ARBA" id="ARBA00022982"/>
    </source>
</evidence>
<keyword evidence="3" id="KW-0813">Transport</keyword>
<dbReference type="SFLD" id="SFLDG01168">
    <property type="entry name" value="Ferric_reductase_subgroup_(FRE"/>
    <property type="match status" value="1"/>
</dbReference>
<dbReference type="InterPro" id="IPR013112">
    <property type="entry name" value="FAD-bd_8"/>
</dbReference>
<evidence type="ECO:0000259" key="11">
    <source>
        <dbReference type="PROSITE" id="PS51384"/>
    </source>
</evidence>
<evidence type="ECO:0000256" key="7">
    <source>
        <dbReference type="ARBA" id="ARBA00023002"/>
    </source>
</evidence>
<dbReference type="GO" id="GO:0006826">
    <property type="term" value="P:iron ion transport"/>
    <property type="evidence" value="ECO:0007669"/>
    <property type="project" value="TreeGrafter"/>
</dbReference>
<keyword evidence="13" id="KW-1185">Reference proteome</keyword>
<evidence type="ECO:0000256" key="1">
    <source>
        <dbReference type="ARBA" id="ARBA00004141"/>
    </source>
</evidence>
<evidence type="ECO:0000256" key="8">
    <source>
        <dbReference type="ARBA" id="ARBA00023065"/>
    </source>
</evidence>
<dbReference type="GeneID" id="54489256"/>
<dbReference type="GO" id="GO:0005886">
    <property type="term" value="C:plasma membrane"/>
    <property type="evidence" value="ECO:0007669"/>
    <property type="project" value="TreeGrafter"/>
</dbReference>
<gene>
    <name evidence="12" type="ORF">EJ05DRAFT_510806</name>
</gene>
<feature type="domain" description="FAD-binding FR-type" evidence="11">
    <location>
        <begin position="266"/>
        <end position="405"/>
    </location>
</feature>
<dbReference type="SUPFAM" id="SSF52343">
    <property type="entry name" value="Ferredoxin reductase-like, C-terminal NADP-linked domain"/>
    <property type="match status" value="1"/>
</dbReference>
<organism evidence="12 13">
    <name type="scientific">Pseudovirgaria hyperparasitica</name>
    <dbReference type="NCBI Taxonomy" id="470096"/>
    <lineage>
        <taxon>Eukaryota</taxon>
        <taxon>Fungi</taxon>
        <taxon>Dikarya</taxon>
        <taxon>Ascomycota</taxon>
        <taxon>Pezizomycotina</taxon>
        <taxon>Dothideomycetes</taxon>
        <taxon>Dothideomycetes incertae sedis</taxon>
        <taxon>Acrospermales</taxon>
        <taxon>Acrospermaceae</taxon>
        <taxon>Pseudovirgaria</taxon>
    </lineage>
</organism>
<evidence type="ECO:0000256" key="4">
    <source>
        <dbReference type="ARBA" id="ARBA00022692"/>
    </source>
</evidence>
<dbReference type="Gene3D" id="3.40.50.80">
    <property type="entry name" value="Nucleotide-binding domain of ferredoxin-NADP reductase (FNR) module"/>
    <property type="match status" value="1"/>
</dbReference>